<evidence type="ECO:0000313" key="2">
    <source>
        <dbReference type="Proteomes" id="UP001152872"/>
    </source>
</evidence>
<dbReference type="RefSeq" id="WP_009629548.1">
    <property type="nucleotide sequence ID" value="NZ_VBTY01000330.1"/>
</dbReference>
<sequence length="180" mass="20062">MKNFRFKAFSQIFKQVCLGFGGVAIAQLSLLANPSFATPSYITLRVYPADLRETSPVCPSEVTLTQASRPYYEGGYTLDGSASLSWLAQPFTLEKSDEFSATWVAKLQNKYRNCKATAGITKVNDEPFEGNSYLRMRFVNNKVYLILDMTGKNDVNGFTPVIVKKDVKDGNPIWAWSGSD</sequence>
<proteinExistence type="predicted"/>
<comment type="caution">
    <text evidence="1">The sequence shown here is derived from an EMBL/GenBank/DDBJ whole genome shotgun (WGS) entry which is preliminary data.</text>
</comment>
<dbReference type="EMBL" id="VBTY01000330">
    <property type="protein sequence ID" value="MDG3497324.1"/>
    <property type="molecule type" value="Genomic_DNA"/>
</dbReference>
<evidence type="ECO:0000313" key="1">
    <source>
        <dbReference type="EMBL" id="MDG3497324.1"/>
    </source>
</evidence>
<gene>
    <name evidence="1" type="ORF">FEV09_22590</name>
</gene>
<name>A0A9X4RNI2_9CYAN</name>
<protein>
    <submittedName>
        <fullName evidence="1">Uncharacterized protein</fullName>
    </submittedName>
</protein>
<keyword evidence="2" id="KW-1185">Reference proteome</keyword>
<dbReference type="AlphaFoldDB" id="A0A9X4RNI2"/>
<organism evidence="1 2">
    <name type="scientific">Pseudanabaena catenata USMAC16</name>
    <dbReference type="NCBI Taxonomy" id="1855837"/>
    <lineage>
        <taxon>Bacteria</taxon>
        <taxon>Bacillati</taxon>
        <taxon>Cyanobacteriota</taxon>
        <taxon>Cyanophyceae</taxon>
        <taxon>Pseudanabaenales</taxon>
        <taxon>Pseudanabaenaceae</taxon>
        <taxon>Pseudanabaena</taxon>
    </lineage>
</organism>
<dbReference type="Proteomes" id="UP001152872">
    <property type="component" value="Unassembled WGS sequence"/>
</dbReference>
<accession>A0A9X4RNI2</accession>
<reference evidence="1" key="1">
    <citation type="submission" date="2019-05" db="EMBL/GenBank/DDBJ databases">
        <title>Whole genome sequencing of Pseudanabaena catenata USMAC16.</title>
        <authorList>
            <person name="Khan Z."/>
            <person name="Omar W.M."/>
            <person name="Convey P."/>
            <person name="Merican F."/>
            <person name="Najimudin N."/>
        </authorList>
    </citation>
    <scope>NUCLEOTIDE SEQUENCE</scope>
    <source>
        <strain evidence="1">USMAC16</strain>
    </source>
</reference>